<dbReference type="FunFam" id="4.10.280.10:FF:000078">
    <property type="entry name" value="Transcription factor bHLH13"/>
    <property type="match status" value="1"/>
</dbReference>
<accession>A0A5K0Z3G3</accession>
<evidence type="ECO:0000256" key="6">
    <source>
        <dbReference type="SAM" id="MobiDB-lite"/>
    </source>
</evidence>
<dbReference type="GO" id="GO:0000976">
    <property type="term" value="F:transcription cis-regulatory region binding"/>
    <property type="evidence" value="ECO:0007669"/>
    <property type="project" value="TreeGrafter"/>
</dbReference>
<feature type="region of interest" description="Disordered" evidence="6">
    <location>
        <begin position="408"/>
        <end position="464"/>
    </location>
</feature>
<dbReference type="InterPro" id="IPR036638">
    <property type="entry name" value="HLH_DNA-bd_sf"/>
</dbReference>
<dbReference type="GO" id="GO:0003700">
    <property type="term" value="F:DNA-binding transcription factor activity"/>
    <property type="evidence" value="ECO:0007669"/>
    <property type="project" value="InterPro"/>
</dbReference>
<organism evidence="8">
    <name type="scientific">Nymphaea colorata</name>
    <name type="common">pocket water lily</name>
    <dbReference type="NCBI Taxonomy" id="210225"/>
    <lineage>
        <taxon>Eukaryota</taxon>
        <taxon>Viridiplantae</taxon>
        <taxon>Streptophyta</taxon>
        <taxon>Embryophyta</taxon>
        <taxon>Tracheophyta</taxon>
        <taxon>Spermatophyta</taxon>
        <taxon>Magnoliopsida</taxon>
        <taxon>Nymphaeales</taxon>
        <taxon>Nymphaeaceae</taxon>
        <taxon>Nymphaea</taxon>
    </lineage>
</organism>
<sequence>MTMDKYWHGEAKAMAVDVLGSRAFEYLTSSYACSEGLEIASADPSLQNKLYELVEGHTCPTLSWSYAIFWQVSRTKSGSLMLGWGDGYCKESREELDGKRLHSSLEDEVTKQKKRKRVLHHLHTFSGGSNEENYALGLDRVSDAEMFFLSSMYFSFPSGIGAPGKAFGTRRYIWISDFTKTSKEFCYRSHLASSARFQTLVCIPTENGVLELGSFVSIPENQGVIQMIKSLFIDGQDCPWFRSSSTSAFSSPPPSSRVVAPIALRRENSTSSVSVVQSKENPKIFGRDLNVAQSQSSEKVMGKIGDQRLSLISPSHDPLNLHSNGSGKIVPVLNWDHIQDGKPAMVFNSQAQVFNQPKLCNGIPAVSKDSTSHLVCAHSNGSREENLLSRFQSQDQHGQPDLTGVAVTASSARSGVIDSEHSDVEASCKDDRLAQMDERRPRKRGRKPANGREEPLNHVEAERQRREKLNQRFYALRAVVPNISKMDKASLLGDAVAYIMELQKKLRDMEGEREETNAADHGMRTCLPEVDVQTLQDKVVIQMSCPLDAHPIGKVLHAFKEAEISMVESNISTSSDTVLHTFTVRPHGPKQITKDKLIAVFSNEVKSL</sequence>
<proteinExistence type="predicted"/>
<evidence type="ECO:0000256" key="3">
    <source>
        <dbReference type="ARBA" id="ARBA00023163"/>
    </source>
</evidence>
<dbReference type="InterPro" id="IPR025610">
    <property type="entry name" value="MYC/MYB_N"/>
</dbReference>
<dbReference type="SMART" id="SM00353">
    <property type="entry name" value="HLH"/>
    <property type="match status" value="1"/>
</dbReference>
<dbReference type="Pfam" id="PF22754">
    <property type="entry name" value="bHLH-TF_ACT-like_plant"/>
    <property type="match status" value="1"/>
</dbReference>
<dbReference type="Gramene" id="NC13G0027760.1">
    <property type="protein sequence ID" value="NC13G0027760.1:cds"/>
    <property type="gene ID" value="NC13G0027760"/>
</dbReference>
<dbReference type="Gene3D" id="4.10.280.10">
    <property type="entry name" value="Helix-loop-helix DNA-binding domain"/>
    <property type="match status" value="1"/>
</dbReference>
<protein>
    <recommendedName>
        <fullName evidence="5">Transcription factor</fullName>
        <shortName evidence="5">bHLH transcription factor</shortName>
    </recommendedName>
    <alternativeName>
        <fullName evidence="5">Basic helix-loop-helix protein</fullName>
    </alternativeName>
</protein>
<dbReference type="SUPFAM" id="SSF47459">
    <property type="entry name" value="HLH, helix-loop-helix DNA-binding domain"/>
    <property type="match status" value="1"/>
</dbReference>
<gene>
    <name evidence="8" type="ORF">NYM_LOCUS9514</name>
</gene>
<evidence type="ECO:0000259" key="7">
    <source>
        <dbReference type="PROSITE" id="PS50888"/>
    </source>
</evidence>
<feature type="compositionally biased region" description="Basic and acidic residues" evidence="6">
    <location>
        <begin position="450"/>
        <end position="464"/>
    </location>
</feature>
<comment type="subcellular location">
    <subcellularLocation>
        <location evidence="1 5">Nucleus</location>
    </subcellularLocation>
</comment>
<keyword evidence="2 5" id="KW-0805">Transcription regulation</keyword>
<evidence type="ECO:0000256" key="5">
    <source>
        <dbReference type="RuleBase" id="RU369104"/>
    </source>
</evidence>
<dbReference type="GO" id="GO:0005634">
    <property type="term" value="C:nucleus"/>
    <property type="evidence" value="ECO:0007669"/>
    <property type="project" value="UniProtKB-SubCell"/>
</dbReference>
<dbReference type="InterPro" id="IPR045084">
    <property type="entry name" value="AIB/MYC-like"/>
</dbReference>
<dbReference type="CDD" id="cd11449">
    <property type="entry name" value="bHLH_AtAIB_like"/>
    <property type="match status" value="1"/>
</dbReference>
<dbReference type="OrthoDB" id="677168at2759"/>
<reference evidence="8" key="1">
    <citation type="submission" date="2019-09" db="EMBL/GenBank/DDBJ databases">
        <authorList>
            <person name="Zhang L."/>
        </authorList>
    </citation>
    <scope>NUCLEOTIDE SEQUENCE</scope>
</reference>
<keyword evidence="3 5" id="KW-0804">Transcription</keyword>
<name>A0A5K0Z3G3_9MAGN</name>
<evidence type="ECO:0000313" key="8">
    <source>
        <dbReference type="EMBL" id="VVV84933.1"/>
    </source>
</evidence>
<evidence type="ECO:0000256" key="2">
    <source>
        <dbReference type="ARBA" id="ARBA00023015"/>
    </source>
</evidence>
<dbReference type="PANTHER" id="PTHR11514:SF47">
    <property type="entry name" value="TRANSCRIPTION FACTOR BHLH13"/>
    <property type="match status" value="1"/>
</dbReference>
<dbReference type="GO" id="GO:0046983">
    <property type="term" value="F:protein dimerization activity"/>
    <property type="evidence" value="ECO:0007669"/>
    <property type="project" value="InterPro"/>
</dbReference>
<dbReference type="EMBL" id="LR721778">
    <property type="protein sequence ID" value="VVV84933.1"/>
    <property type="molecule type" value="Genomic_DNA"/>
</dbReference>
<evidence type="ECO:0000256" key="4">
    <source>
        <dbReference type="ARBA" id="ARBA00023242"/>
    </source>
</evidence>
<keyword evidence="4 5" id="KW-0539">Nucleus</keyword>
<dbReference type="PROSITE" id="PS50888">
    <property type="entry name" value="BHLH"/>
    <property type="match status" value="1"/>
</dbReference>
<feature type="domain" description="BHLH" evidence="7">
    <location>
        <begin position="453"/>
        <end position="502"/>
    </location>
</feature>
<evidence type="ECO:0000256" key="1">
    <source>
        <dbReference type="ARBA" id="ARBA00004123"/>
    </source>
</evidence>
<dbReference type="PANTHER" id="PTHR11514">
    <property type="entry name" value="MYC"/>
    <property type="match status" value="1"/>
</dbReference>
<feature type="compositionally biased region" description="Basic and acidic residues" evidence="6">
    <location>
        <begin position="418"/>
        <end position="440"/>
    </location>
</feature>
<dbReference type="InterPro" id="IPR011598">
    <property type="entry name" value="bHLH_dom"/>
</dbReference>
<dbReference type="InterPro" id="IPR054502">
    <property type="entry name" value="bHLH-TF_ACT-like_plant"/>
</dbReference>
<dbReference type="OMA" id="DAEAPCK"/>
<dbReference type="Pfam" id="PF00010">
    <property type="entry name" value="HLH"/>
    <property type="match status" value="1"/>
</dbReference>
<dbReference type="AlphaFoldDB" id="A0A5K0Z3G3"/>
<dbReference type="Pfam" id="PF14215">
    <property type="entry name" value="bHLH-MYC_N"/>
    <property type="match status" value="1"/>
</dbReference>